<reference evidence="1 2" key="1">
    <citation type="journal article" date="2017" name="Curr. Biol.">
        <title>The Evolution of Venom by Co-option of Single-Copy Genes.</title>
        <authorList>
            <person name="Martinson E.O."/>
            <person name="Mrinalini"/>
            <person name="Kelkar Y.D."/>
            <person name="Chang C.H."/>
            <person name="Werren J.H."/>
        </authorList>
    </citation>
    <scope>NUCLEOTIDE SEQUENCE [LARGE SCALE GENOMIC DNA]</scope>
    <source>
        <strain evidence="1 2">Alberta</strain>
        <tissue evidence="1">Whole body</tissue>
    </source>
</reference>
<keyword evidence="2" id="KW-1185">Reference proteome</keyword>
<gene>
    <name evidence="1" type="ORF">TSAR_014612</name>
</gene>
<organism evidence="1 2">
    <name type="scientific">Trichomalopsis sarcophagae</name>
    <dbReference type="NCBI Taxonomy" id="543379"/>
    <lineage>
        <taxon>Eukaryota</taxon>
        <taxon>Metazoa</taxon>
        <taxon>Ecdysozoa</taxon>
        <taxon>Arthropoda</taxon>
        <taxon>Hexapoda</taxon>
        <taxon>Insecta</taxon>
        <taxon>Pterygota</taxon>
        <taxon>Neoptera</taxon>
        <taxon>Endopterygota</taxon>
        <taxon>Hymenoptera</taxon>
        <taxon>Apocrita</taxon>
        <taxon>Proctotrupomorpha</taxon>
        <taxon>Chalcidoidea</taxon>
        <taxon>Pteromalidae</taxon>
        <taxon>Pteromalinae</taxon>
        <taxon>Trichomalopsis</taxon>
    </lineage>
</organism>
<proteinExistence type="predicted"/>
<name>A0A232FDU4_9HYME</name>
<dbReference type="AlphaFoldDB" id="A0A232FDU4"/>
<dbReference type="EMBL" id="NNAY01000393">
    <property type="protein sequence ID" value="OXU28690.1"/>
    <property type="molecule type" value="Genomic_DNA"/>
</dbReference>
<dbReference type="Proteomes" id="UP000215335">
    <property type="component" value="Unassembled WGS sequence"/>
</dbReference>
<evidence type="ECO:0000313" key="2">
    <source>
        <dbReference type="Proteomes" id="UP000215335"/>
    </source>
</evidence>
<comment type="caution">
    <text evidence="1">The sequence shown here is derived from an EMBL/GenBank/DDBJ whole genome shotgun (WGS) entry which is preliminary data.</text>
</comment>
<accession>A0A232FDU4</accession>
<sequence length="135" mass="15053">MQRDGVKKDFGTEKVTIFGTSLPLFSLGRSYTIHAASQLLALIYFYAFSNRNVHLVVIIHARRAAVAAARLRHFLSCVYALFAPASVCSRLRVKDILHLIHGGEGGGDEEEEGGSCYRAITICQRTFSFRRSRFA</sequence>
<protein>
    <submittedName>
        <fullName evidence="1">Uncharacterized protein</fullName>
    </submittedName>
</protein>
<evidence type="ECO:0000313" key="1">
    <source>
        <dbReference type="EMBL" id="OXU28690.1"/>
    </source>
</evidence>